<evidence type="ECO:0000313" key="3">
    <source>
        <dbReference type="Proteomes" id="UP000824890"/>
    </source>
</evidence>
<protein>
    <submittedName>
        <fullName evidence="2">Uncharacterized protein</fullName>
    </submittedName>
</protein>
<dbReference type="Proteomes" id="UP000824890">
    <property type="component" value="Unassembled WGS sequence"/>
</dbReference>
<feature type="transmembrane region" description="Helical" evidence="1">
    <location>
        <begin position="96"/>
        <end position="116"/>
    </location>
</feature>
<organism evidence="2 3">
    <name type="scientific">Brassica napus</name>
    <name type="common">Rape</name>
    <dbReference type="NCBI Taxonomy" id="3708"/>
    <lineage>
        <taxon>Eukaryota</taxon>
        <taxon>Viridiplantae</taxon>
        <taxon>Streptophyta</taxon>
        <taxon>Embryophyta</taxon>
        <taxon>Tracheophyta</taxon>
        <taxon>Spermatophyta</taxon>
        <taxon>Magnoliopsida</taxon>
        <taxon>eudicotyledons</taxon>
        <taxon>Gunneridae</taxon>
        <taxon>Pentapetalae</taxon>
        <taxon>rosids</taxon>
        <taxon>malvids</taxon>
        <taxon>Brassicales</taxon>
        <taxon>Brassicaceae</taxon>
        <taxon>Brassiceae</taxon>
        <taxon>Brassica</taxon>
    </lineage>
</organism>
<proteinExistence type="predicted"/>
<reference evidence="2 3" key="1">
    <citation type="submission" date="2021-05" db="EMBL/GenBank/DDBJ databases">
        <title>Genome Assembly of Synthetic Allotetraploid Brassica napus Reveals Homoeologous Exchanges between Subgenomes.</title>
        <authorList>
            <person name="Davis J.T."/>
        </authorList>
    </citation>
    <scope>NUCLEOTIDE SEQUENCE [LARGE SCALE GENOMIC DNA]</scope>
    <source>
        <strain evidence="3">cv. Da-Ae</strain>
        <tissue evidence="2">Seedling</tissue>
    </source>
</reference>
<dbReference type="EMBL" id="JAGKQM010000018">
    <property type="protein sequence ID" value="KAH0864834.1"/>
    <property type="molecule type" value="Genomic_DNA"/>
</dbReference>
<keyword evidence="1" id="KW-0812">Transmembrane</keyword>
<accession>A0ABQ7Y9G3</accession>
<keyword evidence="1" id="KW-1133">Transmembrane helix</keyword>
<evidence type="ECO:0000256" key="1">
    <source>
        <dbReference type="SAM" id="Phobius"/>
    </source>
</evidence>
<keyword evidence="3" id="KW-1185">Reference proteome</keyword>
<comment type="caution">
    <text evidence="2">The sequence shown here is derived from an EMBL/GenBank/DDBJ whole genome shotgun (WGS) entry which is preliminary data.</text>
</comment>
<feature type="non-terminal residue" evidence="2">
    <location>
        <position position="1"/>
    </location>
</feature>
<keyword evidence="1" id="KW-0472">Membrane</keyword>
<evidence type="ECO:0000313" key="2">
    <source>
        <dbReference type="EMBL" id="KAH0864834.1"/>
    </source>
</evidence>
<gene>
    <name evidence="2" type="ORF">HID58_082045</name>
</gene>
<name>A0ABQ7Y9G3_BRANA</name>
<sequence>EKINPRQELNDNPPLYLFLRLIVIKCFLLGEMTQNRKSHYSGLQGLMRRPSCSTAPTMSVGVFDCEVVPAIHGRGVQVWDVLEHNHENVLIGRNCLSTGEITFSVLIAIFGIVLFIDTKEWMRRRQLPEDSRNVYQIRFLTENIQAVKMSKRAL</sequence>